<protein>
    <submittedName>
        <fullName evidence="3">Xaa-Pro peptidase family protein</fullName>
    </submittedName>
</protein>
<keyword evidence="4" id="KW-1185">Reference proteome</keyword>
<proteinExistence type="predicted"/>
<dbReference type="Gene3D" id="3.40.350.10">
    <property type="entry name" value="Creatinase/prolidase N-terminal domain"/>
    <property type="match status" value="1"/>
</dbReference>
<dbReference type="Proteomes" id="UP001141183">
    <property type="component" value="Unassembled WGS sequence"/>
</dbReference>
<sequence length="356" mass="39929">MKERRDKFRKILIDNDIDAILIKSKSNKRYIGALPGSGVKVLITKDDDYQIMDGRYINEASEVTSGFTNIVHEQGKNYIKVVKEILGSRNRVGVEPNQILLKEYLNLKDFDLEINLLDDELEWIRRCKDIYEIKSIKKACEITDKVFKEILDNIRIGMKEYELSALIQYLSISNGASGMAFDTIVASGKRGSMPHGRPTDKEFAAHEFITIDFGIIYEGYQSDMTRTICIDEPDPKLRKIYDIVLEAQMAGVNYIKAGVACKDVDKHVRDIISGYGFGEYFTHGLGHGIGIGDGELPILNSKSNTILEEGMVMSCEPGIYIPNTCGVRIEDDVLIENGVGVVLNNTSKDLIILEGK</sequence>
<dbReference type="PANTHER" id="PTHR46112:SF3">
    <property type="entry name" value="AMINOPEPTIDASE YPDF"/>
    <property type="match status" value="1"/>
</dbReference>
<evidence type="ECO:0000313" key="4">
    <source>
        <dbReference type="Proteomes" id="UP001141183"/>
    </source>
</evidence>
<comment type="caution">
    <text evidence="3">The sequence shown here is derived from an EMBL/GenBank/DDBJ whole genome shotgun (WGS) entry which is preliminary data.</text>
</comment>
<dbReference type="Gene3D" id="3.90.230.10">
    <property type="entry name" value="Creatinase/methionine aminopeptidase superfamily"/>
    <property type="match status" value="1"/>
</dbReference>
<accession>A0A9X3XK00</accession>
<dbReference type="SUPFAM" id="SSF55920">
    <property type="entry name" value="Creatinase/aminopeptidase"/>
    <property type="match status" value="1"/>
</dbReference>
<dbReference type="InterPro" id="IPR036005">
    <property type="entry name" value="Creatinase/aminopeptidase-like"/>
</dbReference>
<dbReference type="InterPro" id="IPR000587">
    <property type="entry name" value="Creatinase_N"/>
</dbReference>
<dbReference type="EMBL" id="JAMRYU010000005">
    <property type="protein sequence ID" value="MDC4239726.1"/>
    <property type="molecule type" value="Genomic_DNA"/>
</dbReference>
<evidence type="ECO:0000259" key="1">
    <source>
        <dbReference type="Pfam" id="PF00557"/>
    </source>
</evidence>
<dbReference type="AlphaFoldDB" id="A0A9X3XK00"/>
<evidence type="ECO:0000313" key="3">
    <source>
        <dbReference type="EMBL" id="MDC4239726.1"/>
    </source>
</evidence>
<reference evidence="3" key="1">
    <citation type="submission" date="2022-05" db="EMBL/GenBank/DDBJ databases">
        <title>Draft genome sequence of Clostridium tertium strain CP3 isolated from Peru.</title>
        <authorList>
            <person name="Hurtado R."/>
            <person name="Lima L."/>
            <person name="Sousa T."/>
            <person name="Jaiswal A.K."/>
            <person name="Tiwari S."/>
            <person name="Maturrano L."/>
            <person name="Brenig B."/>
            <person name="Azevedo V."/>
        </authorList>
    </citation>
    <scope>NUCLEOTIDE SEQUENCE</scope>
    <source>
        <strain evidence="3">CP3</strain>
    </source>
</reference>
<dbReference type="Pfam" id="PF00557">
    <property type="entry name" value="Peptidase_M24"/>
    <property type="match status" value="1"/>
</dbReference>
<dbReference type="InterPro" id="IPR050659">
    <property type="entry name" value="Peptidase_M24B"/>
</dbReference>
<dbReference type="RefSeq" id="WP_272470148.1">
    <property type="nucleotide sequence ID" value="NZ_JAMRYU010000005.1"/>
</dbReference>
<dbReference type="Pfam" id="PF01321">
    <property type="entry name" value="Creatinase_N"/>
    <property type="match status" value="1"/>
</dbReference>
<gene>
    <name evidence="3" type="ORF">NE398_06065</name>
</gene>
<dbReference type="SUPFAM" id="SSF53092">
    <property type="entry name" value="Creatinase/prolidase N-terminal domain"/>
    <property type="match status" value="1"/>
</dbReference>
<dbReference type="InterPro" id="IPR000994">
    <property type="entry name" value="Pept_M24"/>
</dbReference>
<dbReference type="CDD" id="cd01092">
    <property type="entry name" value="APP-like"/>
    <property type="match status" value="1"/>
</dbReference>
<dbReference type="InterPro" id="IPR029149">
    <property type="entry name" value="Creatin/AminoP/Spt16_N"/>
</dbReference>
<organism evidence="3 4">
    <name type="scientific">Clostridium tertium</name>
    <dbReference type="NCBI Taxonomy" id="1559"/>
    <lineage>
        <taxon>Bacteria</taxon>
        <taxon>Bacillati</taxon>
        <taxon>Bacillota</taxon>
        <taxon>Clostridia</taxon>
        <taxon>Eubacteriales</taxon>
        <taxon>Clostridiaceae</taxon>
        <taxon>Clostridium</taxon>
    </lineage>
</organism>
<dbReference type="PANTHER" id="PTHR46112">
    <property type="entry name" value="AMINOPEPTIDASE"/>
    <property type="match status" value="1"/>
</dbReference>
<name>A0A9X3XK00_9CLOT</name>
<feature type="domain" description="Creatinase N-terminal" evidence="2">
    <location>
        <begin position="4"/>
        <end position="109"/>
    </location>
</feature>
<evidence type="ECO:0000259" key="2">
    <source>
        <dbReference type="Pfam" id="PF01321"/>
    </source>
</evidence>
<feature type="domain" description="Peptidase M24" evidence="1">
    <location>
        <begin position="135"/>
        <end position="336"/>
    </location>
</feature>